<evidence type="ECO:0000313" key="3">
    <source>
        <dbReference type="Proteomes" id="UP000505210"/>
    </source>
</evidence>
<protein>
    <recommendedName>
        <fullName evidence="4">Uma2 family endonuclease</fullName>
    </recommendedName>
</protein>
<dbReference type="EMBL" id="CP053661">
    <property type="protein sequence ID" value="QKD84488.1"/>
    <property type="molecule type" value="Genomic_DNA"/>
</dbReference>
<evidence type="ECO:0000313" key="2">
    <source>
        <dbReference type="EMBL" id="QKD84488.1"/>
    </source>
</evidence>
<feature type="coiled-coil region" evidence="1">
    <location>
        <begin position="24"/>
        <end position="62"/>
    </location>
</feature>
<gene>
    <name evidence="2" type="ORF">HPC62_21915</name>
</gene>
<name>A0A6M8BCQ3_9CYAN</name>
<sequence length="69" mass="7742">MLWHFTGYKDCGSSVTGGQRVGAIALTQEQLQQVQQQAEAERERAESKRERAEKLAERLRSLGIDPNAL</sequence>
<keyword evidence="3" id="KW-1185">Reference proteome</keyword>
<dbReference type="KEGG" id="theu:HPC62_21915"/>
<keyword evidence="1" id="KW-0175">Coiled coil</keyword>
<accession>A0A6M8BCQ3</accession>
<dbReference type="Proteomes" id="UP000505210">
    <property type="component" value="Chromosome"/>
</dbReference>
<dbReference type="AlphaFoldDB" id="A0A6M8BCQ3"/>
<evidence type="ECO:0000256" key="1">
    <source>
        <dbReference type="SAM" id="Coils"/>
    </source>
</evidence>
<dbReference type="RefSeq" id="WP_172358514.1">
    <property type="nucleotide sequence ID" value="NZ_CP053661.1"/>
</dbReference>
<reference evidence="2 3" key="1">
    <citation type="submission" date="2020-05" db="EMBL/GenBank/DDBJ databases">
        <title>Complete genome sequence of of a novel Thermoleptolyngbya strain isolated from hot springs of Ganzi, Sichuan China.</title>
        <authorList>
            <person name="Tang J."/>
            <person name="Daroch M."/>
            <person name="Li L."/>
            <person name="Waleron K."/>
            <person name="Waleron M."/>
            <person name="Waleron M."/>
        </authorList>
    </citation>
    <scope>NUCLEOTIDE SEQUENCE [LARGE SCALE GENOMIC DNA]</scope>
    <source>
        <strain evidence="2 3">PKUAC-SCTA183</strain>
    </source>
</reference>
<evidence type="ECO:0008006" key="4">
    <source>
        <dbReference type="Google" id="ProtNLM"/>
    </source>
</evidence>
<proteinExistence type="predicted"/>
<organism evidence="2 3">
    <name type="scientific">Thermoleptolyngbya sichuanensis A183</name>
    <dbReference type="NCBI Taxonomy" id="2737172"/>
    <lineage>
        <taxon>Bacteria</taxon>
        <taxon>Bacillati</taxon>
        <taxon>Cyanobacteriota</taxon>
        <taxon>Cyanophyceae</taxon>
        <taxon>Oculatellales</taxon>
        <taxon>Oculatellaceae</taxon>
        <taxon>Thermoleptolyngbya</taxon>
        <taxon>Thermoleptolyngbya sichuanensis</taxon>
    </lineage>
</organism>